<accession>A0ABS9WB24</accession>
<organism evidence="4 5">
    <name type="scientific">Teichococcus vastitatis</name>
    <dbReference type="NCBI Taxonomy" id="2307076"/>
    <lineage>
        <taxon>Bacteria</taxon>
        <taxon>Pseudomonadati</taxon>
        <taxon>Pseudomonadota</taxon>
        <taxon>Alphaproteobacteria</taxon>
        <taxon>Acetobacterales</taxon>
        <taxon>Roseomonadaceae</taxon>
        <taxon>Roseomonas</taxon>
    </lineage>
</organism>
<dbReference type="SMART" id="SM00028">
    <property type="entry name" value="TPR"/>
    <property type="match status" value="5"/>
</dbReference>
<dbReference type="Proteomes" id="UP001201985">
    <property type="component" value="Unassembled WGS sequence"/>
</dbReference>
<sequence>MAGIYTVTEQQRIRMFDNGSSTATFISGDSEKDILVATFDPFAYLNPDVPGFGEKLLTREGYDVISFQKRIENYYQDLSREDVRSVLGSFLSRYRKLVFYGCSVGAYAALYFGAPFEADILAISPRVSSHAVYCQHLKLNGAHARLHQHGPIHDGTPVLARNVVLLYDPVSTLQRAAVPDIIYMDEHILPAFRSVDVRPLRHTGHPSTTPLAETHQLRPVLFQFLRSGSVDLSAYHRLKSASPTYLVNFSAWLLQKKRLEWAISVGDKALRLAPRSPQVVFHRIRLLLTQGNFIGARYTALQALEAEAAKQSHHLRLIATFEDAGDDEGVLQIIKHAVDLNPALLPAPARRSLSAKASTLLEKAERLEEALSWALEANDLGEPDVHLLQRVGHLAYRLSQWQQSLDYLDKAIGLQNDSGYSHWLRGLALGKLDRIAEAQASLERALALQPGENYWKLQLAELYLINWKQFEARQLIEDVAASGPLSLGLLTFKAKLLVKLADDRAAVETLQEAARIAPSDINIQKRLVSAYRSVGQIAEALKQADHALACNPNHLDLRRIRNEVLQELSFCASHGHL</sequence>
<name>A0ABS9WB24_9PROT</name>
<dbReference type="EMBL" id="JALBUU010000070">
    <property type="protein sequence ID" value="MCI0755799.1"/>
    <property type="molecule type" value="Genomic_DNA"/>
</dbReference>
<dbReference type="PANTHER" id="PTHR44943">
    <property type="entry name" value="CELLULOSE SYNTHASE OPERON PROTEIN C"/>
    <property type="match status" value="1"/>
</dbReference>
<dbReference type="SUPFAM" id="SSF48452">
    <property type="entry name" value="TPR-like"/>
    <property type="match status" value="1"/>
</dbReference>
<evidence type="ECO:0000256" key="1">
    <source>
        <dbReference type="ARBA" id="ARBA00022737"/>
    </source>
</evidence>
<dbReference type="InterPro" id="IPR029058">
    <property type="entry name" value="AB_hydrolase_fold"/>
</dbReference>
<keyword evidence="1" id="KW-0677">Repeat</keyword>
<dbReference type="RefSeq" id="WP_241793642.1">
    <property type="nucleotide sequence ID" value="NZ_JALBUU010000070.1"/>
</dbReference>
<keyword evidence="3" id="KW-0812">Transmembrane</keyword>
<keyword evidence="5" id="KW-1185">Reference proteome</keyword>
<keyword evidence="3" id="KW-1133">Transmembrane helix</keyword>
<evidence type="ECO:0000256" key="2">
    <source>
        <dbReference type="ARBA" id="ARBA00022803"/>
    </source>
</evidence>
<dbReference type="InterPro" id="IPR015374">
    <property type="entry name" value="ChAPs"/>
</dbReference>
<dbReference type="InterPro" id="IPR019734">
    <property type="entry name" value="TPR_rpt"/>
</dbReference>
<evidence type="ECO:0008006" key="6">
    <source>
        <dbReference type="Google" id="ProtNLM"/>
    </source>
</evidence>
<evidence type="ECO:0000313" key="5">
    <source>
        <dbReference type="Proteomes" id="UP001201985"/>
    </source>
</evidence>
<keyword evidence="3" id="KW-0472">Membrane</keyword>
<dbReference type="PANTHER" id="PTHR44943:SF4">
    <property type="entry name" value="TPR REPEAT-CONTAINING PROTEIN MJ0798"/>
    <property type="match status" value="1"/>
</dbReference>
<dbReference type="SUPFAM" id="SSF53474">
    <property type="entry name" value="alpha/beta-Hydrolases"/>
    <property type="match status" value="1"/>
</dbReference>
<dbReference type="InterPro" id="IPR051685">
    <property type="entry name" value="Ycf3/AcsC/BcsC/TPR_MFPF"/>
</dbReference>
<dbReference type="Gene3D" id="1.25.40.10">
    <property type="entry name" value="Tetratricopeptide repeat domain"/>
    <property type="match status" value="1"/>
</dbReference>
<comment type="caution">
    <text evidence="4">The sequence shown here is derived from an EMBL/GenBank/DDBJ whole genome shotgun (WGS) entry which is preliminary data.</text>
</comment>
<dbReference type="Pfam" id="PF09295">
    <property type="entry name" value="ChAPs"/>
    <property type="match status" value="1"/>
</dbReference>
<evidence type="ECO:0000313" key="4">
    <source>
        <dbReference type="EMBL" id="MCI0755799.1"/>
    </source>
</evidence>
<evidence type="ECO:0000256" key="3">
    <source>
        <dbReference type="SAM" id="Phobius"/>
    </source>
</evidence>
<proteinExistence type="predicted"/>
<reference evidence="4 5" key="1">
    <citation type="submission" date="2022-03" db="EMBL/GenBank/DDBJ databases">
        <title>Complete genome analysis of Roseomonas KG 17.1 : a prolific producer of plant growth promoters.</title>
        <authorList>
            <person name="Saadouli I."/>
            <person name="Najjari A."/>
            <person name="Mosbah A."/>
            <person name="Ouzari H.I."/>
        </authorList>
    </citation>
    <scope>NUCLEOTIDE SEQUENCE [LARGE SCALE GENOMIC DNA]</scope>
    <source>
        <strain evidence="4 5">KG17-1</strain>
    </source>
</reference>
<protein>
    <recommendedName>
        <fullName evidence="6">Tetratricopeptide repeat protein</fullName>
    </recommendedName>
</protein>
<feature type="transmembrane region" description="Helical" evidence="3">
    <location>
        <begin position="97"/>
        <end position="116"/>
    </location>
</feature>
<keyword evidence="2" id="KW-0802">TPR repeat</keyword>
<dbReference type="InterPro" id="IPR011990">
    <property type="entry name" value="TPR-like_helical_dom_sf"/>
</dbReference>
<gene>
    <name evidence="4" type="ORF">MON41_19215</name>
</gene>
<dbReference type="Pfam" id="PF13181">
    <property type="entry name" value="TPR_8"/>
    <property type="match status" value="1"/>
</dbReference>